<dbReference type="Proteomes" id="UP000829196">
    <property type="component" value="Unassembled WGS sequence"/>
</dbReference>
<keyword evidence="3" id="KW-1185">Reference proteome</keyword>
<protein>
    <recommendedName>
        <fullName evidence="4">Transmembrane protein</fullName>
    </recommendedName>
</protein>
<keyword evidence="1" id="KW-1133">Transmembrane helix</keyword>
<dbReference type="AlphaFoldDB" id="A0A8T3ADS3"/>
<sequence length="68" mass="7549">MHDGVVVISGREVRERVGVGTATCTFVLSFTLSLSSSLPYLLLLPTTLLRLTHYIYFSLSLSTSFFSF</sequence>
<proteinExistence type="predicted"/>
<gene>
    <name evidence="2" type="ORF">KFK09_024049</name>
</gene>
<dbReference type="EMBL" id="JAGYWB010000017">
    <property type="protein sequence ID" value="KAI0493922.1"/>
    <property type="molecule type" value="Genomic_DNA"/>
</dbReference>
<evidence type="ECO:0000256" key="1">
    <source>
        <dbReference type="SAM" id="Phobius"/>
    </source>
</evidence>
<accession>A0A8T3ADS3</accession>
<feature type="transmembrane region" description="Helical" evidence="1">
    <location>
        <begin position="17"/>
        <end position="42"/>
    </location>
</feature>
<name>A0A8T3ADS3_DENNO</name>
<evidence type="ECO:0008006" key="4">
    <source>
        <dbReference type="Google" id="ProtNLM"/>
    </source>
</evidence>
<organism evidence="2 3">
    <name type="scientific">Dendrobium nobile</name>
    <name type="common">Orchid</name>
    <dbReference type="NCBI Taxonomy" id="94219"/>
    <lineage>
        <taxon>Eukaryota</taxon>
        <taxon>Viridiplantae</taxon>
        <taxon>Streptophyta</taxon>
        <taxon>Embryophyta</taxon>
        <taxon>Tracheophyta</taxon>
        <taxon>Spermatophyta</taxon>
        <taxon>Magnoliopsida</taxon>
        <taxon>Liliopsida</taxon>
        <taxon>Asparagales</taxon>
        <taxon>Orchidaceae</taxon>
        <taxon>Epidendroideae</taxon>
        <taxon>Malaxideae</taxon>
        <taxon>Dendrobiinae</taxon>
        <taxon>Dendrobium</taxon>
    </lineage>
</organism>
<reference evidence="2" key="1">
    <citation type="journal article" date="2022" name="Front. Genet.">
        <title>Chromosome-Scale Assembly of the Dendrobium nobile Genome Provides Insights Into the Molecular Mechanism of the Biosynthesis of the Medicinal Active Ingredient of Dendrobium.</title>
        <authorList>
            <person name="Xu Q."/>
            <person name="Niu S.-C."/>
            <person name="Li K.-L."/>
            <person name="Zheng P.-J."/>
            <person name="Zhang X.-J."/>
            <person name="Jia Y."/>
            <person name="Liu Y."/>
            <person name="Niu Y.-X."/>
            <person name="Yu L.-H."/>
            <person name="Chen D.-F."/>
            <person name="Zhang G.-Q."/>
        </authorList>
    </citation>
    <scope>NUCLEOTIDE SEQUENCE</scope>
    <source>
        <tissue evidence="2">Leaf</tissue>
    </source>
</reference>
<keyword evidence="1" id="KW-0472">Membrane</keyword>
<evidence type="ECO:0000313" key="3">
    <source>
        <dbReference type="Proteomes" id="UP000829196"/>
    </source>
</evidence>
<comment type="caution">
    <text evidence="2">The sequence shown here is derived from an EMBL/GenBank/DDBJ whole genome shotgun (WGS) entry which is preliminary data.</text>
</comment>
<evidence type="ECO:0000313" key="2">
    <source>
        <dbReference type="EMBL" id="KAI0493922.1"/>
    </source>
</evidence>
<keyword evidence="1" id="KW-0812">Transmembrane</keyword>